<evidence type="ECO:0000256" key="5">
    <source>
        <dbReference type="ARBA" id="ARBA00022964"/>
    </source>
</evidence>
<dbReference type="SUPFAM" id="SSF55961">
    <property type="entry name" value="Bet v1-like"/>
    <property type="match status" value="1"/>
</dbReference>
<dbReference type="Pfam" id="PF00848">
    <property type="entry name" value="Ring_hydroxyl_A"/>
    <property type="match status" value="1"/>
</dbReference>
<dbReference type="CDD" id="cd08881">
    <property type="entry name" value="RHO_alpha_C_NDO-like"/>
    <property type="match status" value="1"/>
</dbReference>
<dbReference type="Gene3D" id="3.90.380.10">
    <property type="entry name" value="Naphthalene 1,2-dioxygenase Alpha Subunit, Chain A, domain 1"/>
    <property type="match status" value="1"/>
</dbReference>
<reference evidence="11 12" key="1">
    <citation type="journal article" date="2014" name="Nature">
        <title>An environmental bacterial taxon with a large and distinct metabolic repertoire.</title>
        <authorList>
            <person name="Wilson M.C."/>
            <person name="Mori T."/>
            <person name="Ruckert C."/>
            <person name="Uria A.R."/>
            <person name="Helf M.J."/>
            <person name="Takada K."/>
            <person name="Gernert C."/>
            <person name="Steffens U.A."/>
            <person name="Heycke N."/>
            <person name="Schmitt S."/>
            <person name="Rinke C."/>
            <person name="Helfrich E.J."/>
            <person name="Brachmann A.O."/>
            <person name="Gurgui C."/>
            <person name="Wakimoto T."/>
            <person name="Kracht M."/>
            <person name="Crusemann M."/>
            <person name="Hentschel U."/>
            <person name="Abe I."/>
            <person name="Matsunaga S."/>
            <person name="Kalinowski J."/>
            <person name="Takeyama H."/>
            <person name="Piel J."/>
        </authorList>
    </citation>
    <scope>NUCLEOTIDE SEQUENCE [LARGE SCALE GENOMIC DNA]</scope>
    <source>
        <strain evidence="12">TSY2</strain>
    </source>
</reference>
<dbReference type="Proteomes" id="UP000019140">
    <property type="component" value="Unassembled WGS sequence"/>
</dbReference>
<dbReference type="InterPro" id="IPR015879">
    <property type="entry name" value="Ring_hydroxy_dOase_asu_C_dom"/>
</dbReference>
<keyword evidence="3" id="KW-0479">Metal-binding</keyword>
<evidence type="ECO:0000256" key="2">
    <source>
        <dbReference type="ARBA" id="ARBA00022714"/>
    </source>
</evidence>
<keyword evidence="7" id="KW-0408">Iron</keyword>
<dbReference type="Pfam" id="PF00355">
    <property type="entry name" value="Rieske"/>
    <property type="match status" value="1"/>
</dbReference>
<gene>
    <name evidence="11" type="ORF">ETSY2_00485</name>
</gene>
<dbReference type="PROSITE" id="PS00570">
    <property type="entry name" value="RING_HYDROXYL_ALPHA"/>
    <property type="match status" value="1"/>
</dbReference>
<comment type="caution">
    <text evidence="11">The sequence shown here is derived from an EMBL/GenBank/DDBJ whole genome shotgun (WGS) entry which is preliminary data.</text>
</comment>
<name>W4MG57_9BACT</name>
<evidence type="ECO:0000256" key="7">
    <source>
        <dbReference type="ARBA" id="ARBA00023004"/>
    </source>
</evidence>
<keyword evidence="4" id="KW-0058">Aromatic hydrocarbons catabolism</keyword>
<sequence length="434" mass="48663">MSVDIANLVQNDGSLVSRRAFSDREVYELEQERVFGNAWLFLGHESEIPEPGDFISRYMGEQPILVTRDGDGKIHAFLNTCRHRGMMVCRVDRGNAAAFTCSYHAWTYKNNGDLIGVPLHKDAYYGELNTKAWGLIPVAQIGTYKGLLFGTFNPEAPALVDYLGNMAWYLDIVLDRRDGGTEVIAGIHKWEAPANWKFFADNQIGDLYHVPFSHGAAMKARGLTPDNRRNFIHDYEGSMRFESRPLDGFGVGGRYVGPAEPVEDTFPPAPDPVIQDYYRNVHAETVARLDSVRSRVVLSNGTVFPNFSILPNNFSIRIAHPRGPGKMEVWSWCLVDKAAPSDVKDAIRRAYIRSFGPSGLLEQDDGENWERSTQGAMMRGAIDYPFNYEMGMGHEFCHDDLPGVLGKAESEGNQRGFYRRWAAYLNGDGTHGYG</sequence>
<feature type="domain" description="Rieske" evidence="10">
    <location>
        <begin position="40"/>
        <end position="118"/>
    </location>
</feature>
<dbReference type="InterPro" id="IPR036922">
    <property type="entry name" value="Rieske_2Fe-2S_sf"/>
</dbReference>
<proteinExistence type="inferred from homology"/>
<keyword evidence="9" id="KW-0520">NAD</keyword>
<dbReference type="HOGENOM" id="CLU_026244_4_0_7"/>
<dbReference type="InterPro" id="IPR043266">
    <property type="entry name" value="RHO_NdoB-like_C"/>
</dbReference>
<evidence type="ECO:0000256" key="1">
    <source>
        <dbReference type="ARBA" id="ARBA00008751"/>
    </source>
</evidence>
<keyword evidence="12" id="KW-1185">Reference proteome</keyword>
<evidence type="ECO:0000256" key="8">
    <source>
        <dbReference type="ARBA" id="ARBA00023014"/>
    </source>
</evidence>
<dbReference type="GO" id="GO:0051537">
    <property type="term" value="F:2 iron, 2 sulfur cluster binding"/>
    <property type="evidence" value="ECO:0007669"/>
    <property type="project" value="UniProtKB-KW"/>
</dbReference>
<dbReference type="PROSITE" id="PS51296">
    <property type="entry name" value="RIESKE"/>
    <property type="match status" value="1"/>
</dbReference>
<dbReference type="PATRIC" id="fig|1429439.4.peg.83"/>
<protein>
    <recommendedName>
        <fullName evidence="10">Rieske domain-containing protein</fullName>
    </recommendedName>
</protein>
<dbReference type="InterPro" id="IPR001663">
    <property type="entry name" value="Rng_hydr_dOase-A"/>
</dbReference>
<evidence type="ECO:0000256" key="9">
    <source>
        <dbReference type="ARBA" id="ARBA00023027"/>
    </source>
</evidence>
<dbReference type="GO" id="GO:0005506">
    <property type="term" value="F:iron ion binding"/>
    <property type="evidence" value="ECO:0007669"/>
    <property type="project" value="InterPro"/>
</dbReference>
<evidence type="ECO:0000256" key="6">
    <source>
        <dbReference type="ARBA" id="ARBA00023002"/>
    </source>
</evidence>
<dbReference type="Gene3D" id="2.102.10.10">
    <property type="entry name" value="Rieske [2Fe-2S] iron-sulphur domain"/>
    <property type="match status" value="1"/>
</dbReference>
<evidence type="ECO:0000313" key="11">
    <source>
        <dbReference type="EMBL" id="ETX09274.1"/>
    </source>
</evidence>
<dbReference type="SUPFAM" id="SSF50022">
    <property type="entry name" value="ISP domain"/>
    <property type="match status" value="1"/>
</dbReference>
<organism evidence="11 12">
    <name type="scientific">Candidatus Entotheonella gemina</name>
    <dbReference type="NCBI Taxonomy" id="1429439"/>
    <lineage>
        <taxon>Bacteria</taxon>
        <taxon>Pseudomonadati</taxon>
        <taxon>Nitrospinota/Tectimicrobiota group</taxon>
        <taxon>Candidatus Tectimicrobiota</taxon>
        <taxon>Candidatus Entotheonellia</taxon>
        <taxon>Candidatus Entotheonellales</taxon>
        <taxon>Candidatus Entotheonellaceae</taxon>
        <taxon>Candidatus Entotheonella</taxon>
    </lineage>
</organism>
<keyword evidence="8" id="KW-0411">Iron-sulfur</keyword>
<accession>W4MG57</accession>
<dbReference type="PANTHER" id="PTHR43756:SF1">
    <property type="entry name" value="3-PHENYLPROPIONATE_CINNAMIC ACID DIOXYGENASE SUBUNIT ALPHA"/>
    <property type="match status" value="1"/>
</dbReference>
<comment type="similarity">
    <text evidence="1">Belongs to the bacterial ring-hydroxylating dioxygenase alpha subunit family.</text>
</comment>
<evidence type="ECO:0000256" key="4">
    <source>
        <dbReference type="ARBA" id="ARBA00022797"/>
    </source>
</evidence>
<evidence type="ECO:0000256" key="3">
    <source>
        <dbReference type="ARBA" id="ARBA00022723"/>
    </source>
</evidence>
<dbReference type="EMBL" id="AZHX01000015">
    <property type="protein sequence ID" value="ETX09274.1"/>
    <property type="molecule type" value="Genomic_DNA"/>
</dbReference>
<dbReference type="PANTHER" id="PTHR43756">
    <property type="entry name" value="CHOLINE MONOOXYGENASE, CHLOROPLASTIC"/>
    <property type="match status" value="1"/>
</dbReference>
<dbReference type="AlphaFoldDB" id="W4MG57"/>
<keyword evidence="6" id="KW-0560">Oxidoreductase</keyword>
<dbReference type="GO" id="GO:0051213">
    <property type="term" value="F:dioxygenase activity"/>
    <property type="evidence" value="ECO:0007669"/>
    <property type="project" value="UniProtKB-KW"/>
</dbReference>
<evidence type="ECO:0000259" key="10">
    <source>
        <dbReference type="PROSITE" id="PS51296"/>
    </source>
</evidence>
<dbReference type="InterPro" id="IPR017941">
    <property type="entry name" value="Rieske_2Fe-2S"/>
</dbReference>
<evidence type="ECO:0000313" key="12">
    <source>
        <dbReference type="Proteomes" id="UP000019140"/>
    </source>
</evidence>
<dbReference type="InterPro" id="IPR015881">
    <property type="entry name" value="ARHD_Rieske_2Fe_2S"/>
</dbReference>
<keyword evidence="2" id="KW-0001">2Fe-2S</keyword>
<keyword evidence="5" id="KW-0223">Dioxygenase</keyword>
<dbReference type="PRINTS" id="PR00090">
    <property type="entry name" value="RNGDIOXGNASE"/>
</dbReference>